<dbReference type="InterPro" id="IPR036682">
    <property type="entry name" value="OS_D_A10/PebIII_sf"/>
</dbReference>
<evidence type="ECO:0000313" key="3">
    <source>
        <dbReference type="RefSeq" id="XP_011631520.1"/>
    </source>
</evidence>
<dbReference type="PANTHER" id="PTHR11257:SF13">
    <property type="entry name" value="GEO07322P1"/>
    <property type="match status" value="1"/>
</dbReference>
<dbReference type="InterPro" id="IPR005055">
    <property type="entry name" value="A10/PebIII"/>
</dbReference>
<dbReference type="Gene3D" id="1.10.2080.10">
    <property type="entry name" value="Insect odorant-binding protein A10/Ejaculatory bulb-specific protein 3"/>
    <property type="match status" value="1"/>
</dbReference>
<dbReference type="SUPFAM" id="SSF100910">
    <property type="entry name" value="Chemosensory protein Csp2"/>
    <property type="match status" value="1"/>
</dbReference>
<gene>
    <name evidence="3" type="primary">LOC105423470</name>
</gene>
<dbReference type="KEGG" id="pbar:105423470"/>
<reference evidence="3" key="1">
    <citation type="submission" date="2025-08" db="UniProtKB">
        <authorList>
            <consortium name="RefSeq"/>
        </authorList>
    </citation>
    <scope>IDENTIFICATION</scope>
</reference>
<feature type="signal peptide" evidence="1">
    <location>
        <begin position="1"/>
        <end position="20"/>
    </location>
</feature>
<keyword evidence="2" id="KW-1185">Reference proteome</keyword>
<keyword evidence="1" id="KW-0732">Signal</keyword>
<dbReference type="OrthoDB" id="8183954at2759"/>
<dbReference type="GeneID" id="105423470"/>
<evidence type="ECO:0000256" key="1">
    <source>
        <dbReference type="SAM" id="SignalP"/>
    </source>
</evidence>
<protein>
    <submittedName>
        <fullName evidence="3">Ejaculatory bulb-specific protein 3-like</fullName>
    </submittedName>
</protein>
<dbReference type="Proteomes" id="UP000504615">
    <property type="component" value="Unplaced"/>
</dbReference>
<dbReference type="RefSeq" id="XP_011631520.1">
    <property type="nucleotide sequence ID" value="XM_011633218.2"/>
</dbReference>
<accession>A0A6I9VWX8</accession>
<proteinExistence type="predicted"/>
<feature type="chain" id="PRO_5026964549" evidence="1">
    <location>
        <begin position="21"/>
        <end position="120"/>
    </location>
</feature>
<dbReference type="AlphaFoldDB" id="A0A6I9VWX8"/>
<name>A0A6I9VWX8_9HYME</name>
<dbReference type="PANTHER" id="PTHR11257">
    <property type="entry name" value="CHEMOSENSORY PROTEIN-RELATED"/>
    <property type="match status" value="1"/>
</dbReference>
<evidence type="ECO:0000313" key="2">
    <source>
        <dbReference type="Proteomes" id="UP000504615"/>
    </source>
</evidence>
<dbReference type="Pfam" id="PF03392">
    <property type="entry name" value="OS-D"/>
    <property type="match status" value="1"/>
</dbReference>
<organism evidence="2 3">
    <name type="scientific">Pogonomyrmex barbatus</name>
    <name type="common">red harvester ant</name>
    <dbReference type="NCBI Taxonomy" id="144034"/>
    <lineage>
        <taxon>Eukaryota</taxon>
        <taxon>Metazoa</taxon>
        <taxon>Ecdysozoa</taxon>
        <taxon>Arthropoda</taxon>
        <taxon>Hexapoda</taxon>
        <taxon>Insecta</taxon>
        <taxon>Pterygota</taxon>
        <taxon>Neoptera</taxon>
        <taxon>Endopterygota</taxon>
        <taxon>Hymenoptera</taxon>
        <taxon>Apocrita</taxon>
        <taxon>Aculeata</taxon>
        <taxon>Formicoidea</taxon>
        <taxon>Formicidae</taxon>
        <taxon>Myrmicinae</taxon>
        <taxon>Pogonomyrmex</taxon>
    </lineage>
</organism>
<sequence length="120" mass="14214">MARLSYILTFISIALMCVLAEEKLYSDQYDDIDVMKILENEKLRKQYYNCYMDKEPCVTADAKFFKEIFSEALQSNCKRCTEKQKDILNLIVDWYTKNKPDEWEALVAKSLEDMKKKNAN</sequence>